<accession>A0AAN8WW15</accession>
<organism evidence="1 2">
    <name type="scientific">Halocaridina rubra</name>
    <name type="common">Hawaiian red shrimp</name>
    <dbReference type="NCBI Taxonomy" id="373956"/>
    <lineage>
        <taxon>Eukaryota</taxon>
        <taxon>Metazoa</taxon>
        <taxon>Ecdysozoa</taxon>
        <taxon>Arthropoda</taxon>
        <taxon>Crustacea</taxon>
        <taxon>Multicrustacea</taxon>
        <taxon>Malacostraca</taxon>
        <taxon>Eumalacostraca</taxon>
        <taxon>Eucarida</taxon>
        <taxon>Decapoda</taxon>
        <taxon>Pleocyemata</taxon>
        <taxon>Caridea</taxon>
        <taxon>Atyoidea</taxon>
        <taxon>Atyidae</taxon>
        <taxon>Halocaridina</taxon>
    </lineage>
</organism>
<proteinExistence type="predicted"/>
<reference evidence="1 2" key="1">
    <citation type="submission" date="2023-11" db="EMBL/GenBank/DDBJ databases">
        <title>Halocaridina rubra genome assembly.</title>
        <authorList>
            <person name="Smith C."/>
        </authorList>
    </citation>
    <scope>NUCLEOTIDE SEQUENCE [LARGE SCALE GENOMIC DNA]</scope>
    <source>
        <strain evidence="1">EP-1</strain>
        <tissue evidence="1">Whole</tissue>
    </source>
</reference>
<protein>
    <submittedName>
        <fullName evidence="1">Uncharacterized protein</fullName>
    </submittedName>
</protein>
<dbReference type="Proteomes" id="UP001381693">
    <property type="component" value="Unassembled WGS sequence"/>
</dbReference>
<comment type="caution">
    <text evidence="1">The sequence shown here is derived from an EMBL/GenBank/DDBJ whole genome shotgun (WGS) entry which is preliminary data.</text>
</comment>
<evidence type="ECO:0000313" key="2">
    <source>
        <dbReference type="Proteomes" id="UP001381693"/>
    </source>
</evidence>
<sequence length="50" mass="5461">SYSELNLALSEASFNAYGNSQIAAHPVLLVGSTTQTQNHSSMQDLMIYQE</sequence>
<name>A0AAN8WW15_HALRR</name>
<keyword evidence="2" id="KW-1185">Reference proteome</keyword>
<dbReference type="EMBL" id="JAXCGZ010018318">
    <property type="protein sequence ID" value="KAK7067444.1"/>
    <property type="molecule type" value="Genomic_DNA"/>
</dbReference>
<gene>
    <name evidence="1" type="ORF">SK128_028056</name>
</gene>
<feature type="non-terminal residue" evidence="1">
    <location>
        <position position="1"/>
    </location>
</feature>
<dbReference type="AlphaFoldDB" id="A0AAN8WW15"/>
<evidence type="ECO:0000313" key="1">
    <source>
        <dbReference type="EMBL" id="KAK7067444.1"/>
    </source>
</evidence>